<keyword evidence="1" id="KW-0732">Signal</keyword>
<feature type="signal peptide" evidence="1">
    <location>
        <begin position="1"/>
        <end position="18"/>
    </location>
</feature>
<dbReference type="EMBL" id="CALLCH030000014">
    <property type="protein sequence ID" value="CAI4215983.1"/>
    <property type="molecule type" value="Genomic_DNA"/>
</dbReference>
<name>A0A9P1MCQ0_9PEZI</name>
<keyword evidence="3" id="KW-1185">Reference proteome</keyword>
<organism evidence="2 3">
    <name type="scientific">Parascedosporium putredinis</name>
    <dbReference type="NCBI Taxonomy" id="1442378"/>
    <lineage>
        <taxon>Eukaryota</taxon>
        <taxon>Fungi</taxon>
        <taxon>Dikarya</taxon>
        <taxon>Ascomycota</taxon>
        <taxon>Pezizomycotina</taxon>
        <taxon>Sordariomycetes</taxon>
        <taxon>Hypocreomycetidae</taxon>
        <taxon>Microascales</taxon>
        <taxon>Microascaceae</taxon>
        <taxon>Parascedosporium</taxon>
    </lineage>
</organism>
<proteinExistence type="predicted"/>
<dbReference type="OrthoDB" id="5413269at2759"/>
<feature type="chain" id="PRO_5040212895" evidence="1">
    <location>
        <begin position="19"/>
        <end position="119"/>
    </location>
</feature>
<comment type="caution">
    <text evidence="2">The sequence shown here is derived from an EMBL/GenBank/DDBJ whole genome shotgun (WGS) entry which is preliminary data.</text>
</comment>
<evidence type="ECO:0000313" key="2">
    <source>
        <dbReference type="EMBL" id="CAI4215983.1"/>
    </source>
</evidence>
<sequence>MQLSSILALALLPMGILANPVPQPDEVAEPAQLFKRTVQTCSIIRSAVNCRRGPSTSSGVKTKLAKGEQHKFGCVLKGSASPLTDLATVYTWTAWKLLEQIDGIGDESPVRLLPLDLLH</sequence>
<accession>A0A9P1MCQ0</accession>
<evidence type="ECO:0000313" key="3">
    <source>
        <dbReference type="Proteomes" id="UP000838763"/>
    </source>
</evidence>
<protein>
    <submittedName>
        <fullName evidence="2">Uncharacterized protein</fullName>
    </submittedName>
</protein>
<gene>
    <name evidence="2" type="ORF">PPNO1_LOCUS5655</name>
</gene>
<reference evidence="2" key="1">
    <citation type="submission" date="2022-11" db="EMBL/GenBank/DDBJ databases">
        <authorList>
            <person name="Scott C."/>
            <person name="Bruce N."/>
        </authorList>
    </citation>
    <scope>NUCLEOTIDE SEQUENCE</scope>
</reference>
<dbReference type="AlphaFoldDB" id="A0A9P1MCQ0"/>
<dbReference type="Proteomes" id="UP000838763">
    <property type="component" value="Unassembled WGS sequence"/>
</dbReference>
<evidence type="ECO:0000256" key="1">
    <source>
        <dbReference type="SAM" id="SignalP"/>
    </source>
</evidence>